<organism evidence="7 8">
    <name type="scientific">Corynebacterium nuruki</name>
    <dbReference type="NCBI Taxonomy" id="1032851"/>
    <lineage>
        <taxon>Bacteria</taxon>
        <taxon>Bacillati</taxon>
        <taxon>Actinomycetota</taxon>
        <taxon>Actinomycetes</taxon>
        <taxon>Mycobacteriales</taxon>
        <taxon>Corynebacteriaceae</taxon>
        <taxon>Corynebacterium</taxon>
    </lineage>
</organism>
<accession>A0A3D4T1S4</accession>
<evidence type="ECO:0000313" key="7">
    <source>
        <dbReference type="EMBL" id="HCT15479.1"/>
    </source>
</evidence>
<dbReference type="PANTHER" id="PTHR42953:SF1">
    <property type="entry name" value="METAL-BINDING PROTEIN HI_0362-RELATED"/>
    <property type="match status" value="1"/>
</dbReference>
<dbReference type="InterPro" id="IPR050492">
    <property type="entry name" value="Bact_metal-bind_prot9"/>
</dbReference>
<keyword evidence="3" id="KW-0479">Metal-binding</keyword>
<name>A0A3D4T1S4_9CORY</name>
<dbReference type="GO" id="GO:0030001">
    <property type="term" value="P:metal ion transport"/>
    <property type="evidence" value="ECO:0007669"/>
    <property type="project" value="InterPro"/>
</dbReference>
<feature type="region of interest" description="Disordered" evidence="5">
    <location>
        <begin position="130"/>
        <end position="152"/>
    </location>
</feature>
<dbReference type="GO" id="GO:0030313">
    <property type="term" value="C:cell envelope"/>
    <property type="evidence" value="ECO:0007669"/>
    <property type="project" value="UniProtKB-SubCell"/>
</dbReference>
<feature type="chain" id="PRO_5038580583" evidence="6">
    <location>
        <begin position="29"/>
        <end position="329"/>
    </location>
</feature>
<sequence>MRSPRHPRRTAAALTGAVVLTLGLTACSGDRDSAADNGDLRIVASTAVWGSIARQVVDDAKDDGSTLDVTVDTVLSGTDDDPHEYEATARDIAKIRDADVVVGNGAGYDNWLTDNAADGAEIITADQVTAGHDHGDHGDHGGDDHGDDHGHAETNPHVWFNLMLVQHFADHLAQYLHSVDDSFPDRATGVSEDLGKVTDRLKKLPEANAVLTEPVAADLLDGTKVRDVTPAGYAHATLAESEPSAADISAARDLITDGTATVLITNAQAQSPAASQLSQAAEDKGLDKKHAVINVNETPDNGQSYFDYLGNTVSALEKATGSTDGDAAK</sequence>
<keyword evidence="4 6" id="KW-0732">Signal</keyword>
<comment type="subcellular location">
    <subcellularLocation>
        <location evidence="1">Cell envelope</location>
    </subcellularLocation>
</comment>
<evidence type="ECO:0000313" key="8">
    <source>
        <dbReference type="Proteomes" id="UP000261739"/>
    </source>
</evidence>
<dbReference type="SUPFAM" id="SSF53807">
    <property type="entry name" value="Helical backbone' metal receptor"/>
    <property type="match status" value="1"/>
</dbReference>
<dbReference type="Proteomes" id="UP000261739">
    <property type="component" value="Unassembled WGS sequence"/>
</dbReference>
<feature type="signal peptide" evidence="6">
    <location>
        <begin position="1"/>
        <end position="28"/>
    </location>
</feature>
<reference evidence="7 8" key="1">
    <citation type="journal article" date="2018" name="Nat. Biotechnol.">
        <title>A standardized bacterial taxonomy based on genome phylogeny substantially revises the tree of life.</title>
        <authorList>
            <person name="Parks D.H."/>
            <person name="Chuvochina M."/>
            <person name="Waite D.W."/>
            <person name="Rinke C."/>
            <person name="Skarshewski A."/>
            <person name="Chaumeil P.A."/>
            <person name="Hugenholtz P."/>
        </authorList>
    </citation>
    <scope>NUCLEOTIDE SEQUENCE [LARGE SCALE GENOMIC DNA]</scope>
    <source>
        <strain evidence="7">UBA11247</strain>
    </source>
</reference>
<evidence type="ECO:0000256" key="4">
    <source>
        <dbReference type="ARBA" id="ARBA00022729"/>
    </source>
</evidence>
<dbReference type="Gene3D" id="3.40.50.1980">
    <property type="entry name" value="Nitrogenase molybdenum iron protein domain"/>
    <property type="match status" value="2"/>
</dbReference>
<feature type="compositionally biased region" description="Basic and acidic residues" evidence="5">
    <location>
        <begin position="131"/>
        <end position="152"/>
    </location>
</feature>
<dbReference type="PANTHER" id="PTHR42953">
    <property type="entry name" value="HIGH-AFFINITY ZINC UPTAKE SYSTEM PROTEIN ZNUA-RELATED"/>
    <property type="match status" value="1"/>
</dbReference>
<evidence type="ECO:0000256" key="2">
    <source>
        <dbReference type="ARBA" id="ARBA00022448"/>
    </source>
</evidence>
<dbReference type="GO" id="GO:0046872">
    <property type="term" value="F:metal ion binding"/>
    <property type="evidence" value="ECO:0007669"/>
    <property type="project" value="UniProtKB-KW"/>
</dbReference>
<evidence type="ECO:0000256" key="1">
    <source>
        <dbReference type="ARBA" id="ARBA00004196"/>
    </source>
</evidence>
<comment type="caution">
    <text evidence="7">The sequence shown here is derived from an EMBL/GenBank/DDBJ whole genome shotgun (WGS) entry which is preliminary data.</text>
</comment>
<dbReference type="EMBL" id="DQID01000307">
    <property type="protein sequence ID" value="HCT15479.1"/>
    <property type="molecule type" value="Genomic_DNA"/>
</dbReference>
<evidence type="ECO:0000256" key="5">
    <source>
        <dbReference type="SAM" id="MobiDB-lite"/>
    </source>
</evidence>
<keyword evidence="2" id="KW-0813">Transport</keyword>
<gene>
    <name evidence="7" type="ORF">DIW82_12050</name>
</gene>
<evidence type="ECO:0000256" key="3">
    <source>
        <dbReference type="ARBA" id="ARBA00022723"/>
    </source>
</evidence>
<dbReference type="PROSITE" id="PS51257">
    <property type="entry name" value="PROKAR_LIPOPROTEIN"/>
    <property type="match status" value="1"/>
</dbReference>
<dbReference type="STRING" id="863239.GCA_000213935_01798"/>
<protein>
    <submittedName>
        <fullName evidence="7">ABC transporter substrate-binding protein</fullName>
    </submittedName>
</protein>
<dbReference type="Pfam" id="PF01297">
    <property type="entry name" value="ZnuA"/>
    <property type="match status" value="1"/>
</dbReference>
<evidence type="ECO:0000256" key="6">
    <source>
        <dbReference type="SAM" id="SignalP"/>
    </source>
</evidence>
<dbReference type="InterPro" id="IPR006127">
    <property type="entry name" value="ZnuA-like"/>
</dbReference>
<proteinExistence type="predicted"/>
<dbReference type="RefSeq" id="WP_273052954.1">
    <property type="nucleotide sequence ID" value="NZ_DAITTW010000012.1"/>
</dbReference>
<dbReference type="AlphaFoldDB" id="A0A3D4T1S4"/>